<evidence type="ECO:0000313" key="3">
    <source>
        <dbReference type="EMBL" id="CAG9790401.1"/>
    </source>
</evidence>
<evidence type="ECO:0000313" key="4">
    <source>
        <dbReference type="Proteomes" id="UP001153714"/>
    </source>
</evidence>
<reference evidence="3" key="1">
    <citation type="submission" date="2021-12" db="EMBL/GenBank/DDBJ databases">
        <authorList>
            <person name="King R."/>
        </authorList>
    </citation>
    <scope>NUCLEOTIDE SEQUENCE</scope>
</reference>
<evidence type="ECO:0000256" key="1">
    <source>
        <dbReference type="SAM" id="Coils"/>
    </source>
</evidence>
<keyword evidence="1" id="KW-0175">Coiled coil</keyword>
<dbReference type="OrthoDB" id="7436381at2759"/>
<dbReference type="InterPro" id="IPR057251">
    <property type="entry name" value="FP_C"/>
</dbReference>
<accession>A0A9N9R586</accession>
<protein>
    <recommendedName>
        <fullName evidence="2">FP protein C-terminal domain-containing protein</fullName>
    </recommendedName>
</protein>
<dbReference type="Pfam" id="PF25298">
    <property type="entry name" value="Baculo_FP_2nd"/>
    <property type="match status" value="1"/>
</dbReference>
<gene>
    <name evidence="3" type="ORF">DIATSA_LOCUS8069</name>
</gene>
<dbReference type="AlphaFoldDB" id="A0A9N9R586"/>
<sequence>MDSFKEELKIMIEEIISNQHNELKKITPTLMDIQQTNKSIENSISFLSSQNEELKKKLEKFEMQAKKDREQIVLLEDKIEELQSNDRKNNFEIKNVPKTSEENRHNLINMVLNLSKTIGCNITEGVVHDIYRVKSSKNVINTPIVVEVSSTLLKNNFIYMCKLHNVKRKDKLCAKHLGFTANEDIPIFIGEQLTAIGFRLFYLARDLAKTKAYKFCWTSYGKVYIRKQENTPVILIKTEDQVNHLFQNA</sequence>
<dbReference type="Proteomes" id="UP001153714">
    <property type="component" value="Chromosome 21"/>
</dbReference>
<evidence type="ECO:0000259" key="2">
    <source>
        <dbReference type="Pfam" id="PF25298"/>
    </source>
</evidence>
<name>A0A9N9R586_9NEOP</name>
<proteinExistence type="predicted"/>
<feature type="coiled-coil region" evidence="1">
    <location>
        <begin position="37"/>
        <end position="85"/>
    </location>
</feature>
<organism evidence="3 4">
    <name type="scientific">Diatraea saccharalis</name>
    <name type="common">sugarcane borer</name>
    <dbReference type="NCBI Taxonomy" id="40085"/>
    <lineage>
        <taxon>Eukaryota</taxon>
        <taxon>Metazoa</taxon>
        <taxon>Ecdysozoa</taxon>
        <taxon>Arthropoda</taxon>
        <taxon>Hexapoda</taxon>
        <taxon>Insecta</taxon>
        <taxon>Pterygota</taxon>
        <taxon>Neoptera</taxon>
        <taxon>Endopterygota</taxon>
        <taxon>Lepidoptera</taxon>
        <taxon>Glossata</taxon>
        <taxon>Ditrysia</taxon>
        <taxon>Pyraloidea</taxon>
        <taxon>Crambidae</taxon>
        <taxon>Crambinae</taxon>
        <taxon>Diatraea</taxon>
    </lineage>
</organism>
<reference evidence="3" key="2">
    <citation type="submission" date="2022-10" db="EMBL/GenBank/DDBJ databases">
        <authorList>
            <consortium name="ENA_rothamsted_submissions"/>
            <consortium name="culmorum"/>
            <person name="King R."/>
        </authorList>
    </citation>
    <scope>NUCLEOTIDE SEQUENCE</scope>
</reference>
<dbReference type="EMBL" id="OU893352">
    <property type="protein sequence ID" value="CAG9790401.1"/>
    <property type="molecule type" value="Genomic_DNA"/>
</dbReference>
<feature type="domain" description="FP protein C-terminal" evidence="2">
    <location>
        <begin position="200"/>
        <end position="245"/>
    </location>
</feature>
<keyword evidence="4" id="KW-1185">Reference proteome</keyword>